<feature type="domain" description="N-acetyltransferase" evidence="1">
    <location>
        <begin position="1"/>
        <end position="149"/>
    </location>
</feature>
<dbReference type="Gene3D" id="3.40.630.30">
    <property type="match status" value="1"/>
</dbReference>
<dbReference type="PATRIC" id="fig|545.12.peg.2805"/>
<dbReference type="EMBL" id="LK931336">
    <property type="protein sequence ID" value="CDZ84627.1"/>
    <property type="molecule type" value="Genomic_DNA"/>
</dbReference>
<evidence type="ECO:0000259" key="1">
    <source>
        <dbReference type="PROSITE" id="PS51186"/>
    </source>
</evidence>
<evidence type="ECO:0000313" key="3">
    <source>
        <dbReference type="EMBL" id="CDZ84627.1"/>
    </source>
</evidence>
<gene>
    <name evidence="2" type="ORF">BN1086_00597</name>
    <name evidence="3" type="ORF">BN1086_02782</name>
</gene>
<accession>A0A078LH47</accession>
<organism evidence="3">
    <name type="scientific">Citrobacter koseri</name>
    <name type="common">Citrobacter diversus</name>
    <dbReference type="NCBI Taxonomy" id="545"/>
    <lineage>
        <taxon>Bacteria</taxon>
        <taxon>Pseudomonadati</taxon>
        <taxon>Pseudomonadota</taxon>
        <taxon>Gammaproteobacteria</taxon>
        <taxon>Enterobacterales</taxon>
        <taxon>Enterobacteriaceae</taxon>
        <taxon>Citrobacter</taxon>
    </lineage>
</organism>
<dbReference type="InterPro" id="IPR000182">
    <property type="entry name" value="GNAT_dom"/>
</dbReference>
<dbReference type="EMBL" id="LK931336">
    <property type="protein sequence ID" value="CDZ82519.1"/>
    <property type="molecule type" value="Genomic_DNA"/>
</dbReference>
<proteinExistence type="predicted"/>
<dbReference type="Pfam" id="PF00583">
    <property type="entry name" value="Acetyltransf_1"/>
    <property type="match status" value="1"/>
</dbReference>
<sequence>MVRNATVGDIPALIELGTRMYLESRYSQNSPFDADKCAELARNLINSPAGCVLVAEKDDQVIGWLGGGIAEQWFSRQLMAFEYGLFIAPEHRGGSAGPRLARAFIGWAKDHGAALINMGITTGVHEERTGDLYSRLGLHRSGLLYSMEV</sequence>
<dbReference type="GO" id="GO:0016747">
    <property type="term" value="F:acyltransferase activity, transferring groups other than amino-acyl groups"/>
    <property type="evidence" value="ECO:0007669"/>
    <property type="project" value="InterPro"/>
</dbReference>
<protein>
    <submittedName>
        <fullName evidence="3">Acetyltransferase (GNAT) family protein</fullName>
    </submittedName>
</protein>
<keyword evidence="3" id="KW-0808">Transferase</keyword>
<dbReference type="InterPro" id="IPR016181">
    <property type="entry name" value="Acyl_CoA_acyltransferase"/>
</dbReference>
<dbReference type="PROSITE" id="PS51186">
    <property type="entry name" value="GNAT"/>
    <property type="match status" value="1"/>
</dbReference>
<dbReference type="CDD" id="cd04301">
    <property type="entry name" value="NAT_SF"/>
    <property type="match status" value="1"/>
</dbReference>
<reference evidence="3" key="1">
    <citation type="submission" date="2014-06" db="EMBL/GenBank/DDBJ databases">
        <authorList>
            <person name="Urmite Genomes Urmite Genomes"/>
        </authorList>
    </citation>
    <scope>NUCLEOTIDE SEQUENCE</scope>
</reference>
<dbReference type="SUPFAM" id="SSF55729">
    <property type="entry name" value="Acyl-CoA N-acyltransferases (Nat)"/>
    <property type="match status" value="1"/>
</dbReference>
<evidence type="ECO:0000313" key="2">
    <source>
        <dbReference type="EMBL" id="CDZ82519.1"/>
    </source>
</evidence>
<name>A0A078LH47_CITKO</name>
<dbReference type="AlphaFoldDB" id="A0A078LH47"/>